<reference evidence="6" key="1">
    <citation type="submission" date="2020-10" db="EMBL/GenBank/DDBJ databases">
        <title>Genome Sequence of Monilinia vaccinii-corymbosi Sheds Light on Mummy Berry Disease Infection of Blueberry and Mating Type.</title>
        <authorList>
            <person name="Yow A.G."/>
            <person name="Zhang Y."/>
            <person name="Bansal K."/>
            <person name="Eacker S.M."/>
            <person name="Sullivan S."/>
            <person name="Liachko I."/>
            <person name="Cubeta M.A."/>
            <person name="Rollins J.A."/>
            <person name="Ashrafi H."/>
        </authorList>
    </citation>
    <scope>NUCLEOTIDE SEQUENCE</scope>
    <source>
        <strain evidence="6">RL-1</strain>
    </source>
</reference>
<organism evidence="6 7">
    <name type="scientific">Monilinia vaccinii-corymbosi</name>
    <dbReference type="NCBI Taxonomy" id="61207"/>
    <lineage>
        <taxon>Eukaryota</taxon>
        <taxon>Fungi</taxon>
        <taxon>Dikarya</taxon>
        <taxon>Ascomycota</taxon>
        <taxon>Pezizomycotina</taxon>
        <taxon>Leotiomycetes</taxon>
        <taxon>Helotiales</taxon>
        <taxon>Sclerotiniaceae</taxon>
        <taxon>Monilinia</taxon>
    </lineage>
</organism>
<keyword evidence="7" id="KW-1185">Reference proteome</keyword>
<dbReference type="GO" id="GO:0008270">
    <property type="term" value="F:zinc ion binding"/>
    <property type="evidence" value="ECO:0007669"/>
    <property type="project" value="UniProtKB-KW"/>
</dbReference>
<evidence type="ECO:0000256" key="1">
    <source>
        <dbReference type="ARBA" id="ARBA00022723"/>
    </source>
</evidence>
<dbReference type="GO" id="GO:0004843">
    <property type="term" value="F:cysteine-type deubiquitinase activity"/>
    <property type="evidence" value="ECO:0007669"/>
    <property type="project" value="InterPro"/>
</dbReference>
<gene>
    <name evidence="6" type="ORF">DSL72_000889</name>
</gene>
<dbReference type="Pfam" id="PF02148">
    <property type="entry name" value="zf-UBP"/>
    <property type="match status" value="1"/>
</dbReference>
<dbReference type="OrthoDB" id="289038at2759"/>
<feature type="region of interest" description="Disordered" evidence="4">
    <location>
        <begin position="289"/>
        <end position="310"/>
    </location>
</feature>
<evidence type="ECO:0000256" key="2">
    <source>
        <dbReference type="ARBA" id="ARBA00022771"/>
    </source>
</evidence>
<dbReference type="PANTHER" id="PTHR24006:SF937">
    <property type="entry name" value="UBIQUITIN CARBOXYL-TERMINAL HYDROLASE"/>
    <property type="match status" value="1"/>
</dbReference>
<name>A0A8A3P6L9_9HELO</name>
<accession>A0A8A3P6L9</accession>
<dbReference type="InterPro" id="IPR028889">
    <property type="entry name" value="USP"/>
</dbReference>
<dbReference type="FunFam" id="3.90.70.10:FF:000127">
    <property type="entry name" value="Ubiquitin C-terminal hydrolase Ubp8"/>
    <property type="match status" value="1"/>
</dbReference>
<proteinExistence type="predicted"/>
<evidence type="ECO:0000259" key="5">
    <source>
        <dbReference type="PROSITE" id="PS50235"/>
    </source>
</evidence>
<dbReference type="SUPFAM" id="SSF54001">
    <property type="entry name" value="Cysteine proteinases"/>
    <property type="match status" value="1"/>
</dbReference>
<dbReference type="GO" id="GO:0005829">
    <property type="term" value="C:cytosol"/>
    <property type="evidence" value="ECO:0007669"/>
    <property type="project" value="TreeGrafter"/>
</dbReference>
<dbReference type="InterPro" id="IPR013083">
    <property type="entry name" value="Znf_RING/FYVE/PHD"/>
</dbReference>
<dbReference type="EMBL" id="CP063406">
    <property type="protein sequence ID" value="QSZ31326.1"/>
    <property type="molecule type" value="Genomic_DNA"/>
</dbReference>
<dbReference type="Pfam" id="PF00443">
    <property type="entry name" value="UCH"/>
    <property type="match status" value="1"/>
</dbReference>
<feature type="domain" description="USP" evidence="5">
    <location>
        <begin position="182"/>
        <end position="545"/>
    </location>
</feature>
<dbReference type="PROSITE" id="PS00972">
    <property type="entry name" value="USP_1"/>
    <property type="match status" value="1"/>
</dbReference>
<dbReference type="FunFam" id="3.30.40.10:FF:000821">
    <property type="entry name" value="Ubiquitinyl hydrolase 1"/>
    <property type="match status" value="1"/>
</dbReference>
<evidence type="ECO:0000313" key="6">
    <source>
        <dbReference type="EMBL" id="QSZ31326.1"/>
    </source>
</evidence>
<protein>
    <recommendedName>
        <fullName evidence="5">USP domain-containing protein</fullName>
    </recommendedName>
</protein>
<evidence type="ECO:0000256" key="4">
    <source>
        <dbReference type="SAM" id="MobiDB-lite"/>
    </source>
</evidence>
<sequence>MSTSRPVTPASPRFIKTKSPQPGVPKYGCQHIQQLLNPNHEERMKNTITYYKNCLRVVLDNTPIVPQTSKAPKCPPLTSLTPNYLCLQCERTATAQDYVKHGQETSHRFYVESRTGALFCQMCNDFVWDPTLEELRVRKIGTGSFSSRKRKHDELFTDATKEDPRFIATNTMSAPCRASGVRGIYNMGATCYMNVILQSFVHNPLLRNFYLGDGHQSSECEQKNCMSCAMDDMFQDFYSQEITTGYSASNILASFWLSKRKAYEELASNKEQDAHEFFQFLTEELHEINGGSRASDREDSSPNPKRSKMDQGCKCIVHQTFYGKLQSTITCQNCGDVNTSVESFLDLSLGLDVIQKKSKLKAGSGTISLERCLDEEYSRPERCEYTCHQCDTQEAKKQLSIKSLPNVLCIQLKRFKQDPRGLASKIDTTVTFPLQLHMLPYTNRARGQDTKNNFELARSCTYDLQSVVVHVGNLETGEFHNFLFLLVSYEILVMRLLIRGVQTGHYVSYSRVGNQWFKFNDHNVTLASKSQVLNEQAFLLFYVIQSLA</sequence>
<keyword evidence="1" id="KW-0479">Metal-binding</keyword>
<dbReference type="Gene3D" id="3.30.40.10">
    <property type="entry name" value="Zinc/RING finger domain, C3HC4 (zinc finger)"/>
    <property type="match status" value="1"/>
</dbReference>
<dbReference type="PANTHER" id="PTHR24006">
    <property type="entry name" value="UBIQUITIN CARBOXYL-TERMINAL HYDROLASE"/>
    <property type="match status" value="1"/>
</dbReference>
<feature type="region of interest" description="Disordered" evidence="4">
    <location>
        <begin position="1"/>
        <end position="24"/>
    </location>
</feature>
<dbReference type="SUPFAM" id="SSF57850">
    <property type="entry name" value="RING/U-box"/>
    <property type="match status" value="1"/>
</dbReference>
<dbReference type="GO" id="GO:0016579">
    <property type="term" value="P:protein deubiquitination"/>
    <property type="evidence" value="ECO:0007669"/>
    <property type="project" value="InterPro"/>
</dbReference>
<dbReference type="InterPro" id="IPR001394">
    <property type="entry name" value="Peptidase_C19_UCH"/>
</dbReference>
<dbReference type="GO" id="GO:0005634">
    <property type="term" value="C:nucleus"/>
    <property type="evidence" value="ECO:0007669"/>
    <property type="project" value="TreeGrafter"/>
</dbReference>
<dbReference type="InterPro" id="IPR038765">
    <property type="entry name" value="Papain-like_cys_pep_sf"/>
</dbReference>
<dbReference type="InterPro" id="IPR001607">
    <property type="entry name" value="Znf_UBP"/>
</dbReference>
<evidence type="ECO:0000256" key="3">
    <source>
        <dbReference type="ARBA" id="ARBA00022833"/>
    </source>
</evidence>
<dbReference type="InterPro" id="IPR018200">
    <property type="entry name" value="USP_CS"/>
</dbReference>
<dbReference type="Proteomes" id="UP000672032">
    <property type="component" value="Chromosome 2"/>
</dbReference>
<dbReference type="Gene3D" id="3.90.70.10">
    <property type="entry name" value="Cysteine proteinases"/>
    <property type="match status" value="1"/>
</dbReference>
<dbReference type="AlphaFoldDB" id="A0A8A3P6L9"/>
<dbReference type="InterPro" id="IPR050164">
    <property type="entry name" value="Peptidase_C19"/>
</dbReference>
<keyword evidence="2" id="KW-0863">Zinc-finger</keyword>
<keyword evidence="3" id="KW-0862">Zinc</keyword>
<dbReference type="PROSITE" id="PS50235">
    <property type="entry name" value="USP_3"/>
    <property type="match status" value="1"/>
</dbReference>
<evidence type="ECO:0000313" key="7">
    <source>
        <dbReference type="Proteomes" id="UP000672032"/>
    </source>
</evidence>